<evidence type="ECO:0000313" key="7">
    <source>
        <dbReference type="Proteomes" id="UP000605986"/>
    </source>
</evidence>
<dbReference type="EC" id="3.1.1.47" evidence="1"/>
<evidence type="ECO:0000256" key="2">
    <source>
        <dbReference type="ARBA" id="ARBA00022801"/>
    </source>
</evidence>
<feature type="signal peptide" evidence="5">
    <location>
        <begin position="1"/>
        <end position="16"/>
    </location>
</feature>
<evidence type="ECO:0000256" key="4">
    <source>
        <dbReference type="ARBA" id="ARBA00023098"/>
    </source>
</evidence>
<keyword evidence="7" id="KW-1185">Reference proteome</keyword>
<comment type="caution">
    <text evidence="6">The sequence shown here is derived from an EMBL/GenBank/DDBJ whole genome shotgun (WGS) entry which is preliminary data.</text>
</comment>
<dbReference type="OrthoDB" id="2363873at2759"/>
<dbReference type="GO" id="GO:0003847">
    <property type="term" value="F:1-alkyl-2-acetylglycerophosphocholine esterase activity"/>
    <property type="evidence" value="ECO:0007669"/>
    <property type="project" value="UniProtKB-EC"/>
</dbReference>
<dbReference type="Gene3D" id="3.40.50.1820">
    <property type="entry name" value="alpha/beta hydrolase"/>
    <property type="match status" value="1"/>
</dbReference>
<dbReference type="AlphaFoldDB" id="A0A8H4KTZ1"/>
<proteinExistence type="predicted"/>
<dbReference type="GO" id="GO:0016042">
    <property type="term" value="P:lipid catabolic process"/>
    <property type="evidence" value="ECO:0007669"/>
    <property type="project" value="UniProtKB-KW"/>
</dbReference>
<evidence type="ECO:0000313" key="6">
    <source>
        <dbReference type="EMBL" id="KAF4457252.1"/>
    </source>
</evidence>
<dbReference type="Proteomes" id="UP000605986">
    <property type="component" value="Unassembled WGS sequence"/>
</dbReference>
<keyword evidence="5" id="KW-0732">Signal</keyword>
<organism evidence="6 7">
    <name type="scientific">Fusarium austroafricanum</name>
    <dbReference type="NCBI Taxonomy" id="2364996"/>
    <lineage>
        <taxon>Eukaryota</taxon>
        <taxon>Fungi</taxon>
        <taxon>Dikarya</taxon>
        <taxon>Ascomycota</taxon>
        <taxon>Pezizomycotina</taxon>
        <taxon>Sordariomycetes</taxon>
        <taxon>Hypocreomycetidae</taxon>
        <taxon>Hypocreales</taxon>
        <taxon>Nectriaceae</taxon>
        <taxon>Fusarium</taxon>
        <taxon>Fusarium concolor species complex</taxon>
    </lineage>
</organism>
<dbReference type="SUPFAM" id="SSF53474">
    <property type="entry name" value="alpha/beta-Hydrolases"/>
    <property type="match status" value="1"/>
</dbReference>
<accession>A0A8H4KTZ1</accession>
<keyword evidence="4" id="KW-0443">Lipid metabolism</keyword>
<dbReference type="PANTHER" id="PTHR10272">
    <property type="entry name" value="PLATELET-ACTIVATING FACTOR ACETYLHYDROLASE"/>
    <property type="match status" value="1"/>
</dbReference>
<feature type="chain" id="PRO_5034884356" description="1-alkyl-2-acetylglycerophosphocholine esterase" evidence="5">
    <location>
        <begin position="17"/>
        <end position="388"/>
    </location>
</feature>
<name>A0A8H4KTZ1_9HYPO</name>
<dbReference type="EMBL" id="JAADJG010000031">
    <property type="protein sequence ID" value="KAF4457252.1"/>
    <property type="molecule type" value="Genomic_DNA"/>
</dbReference>
<dbReference type="InterPro" id="IPR029058">
    <property type="entry name" value="AB_hydrolase_fold"/>
</dbReference>
<protein>
    <recommendedName>
        <fullName evidence="1">1-alkyl-2-acetylglycerophosphocholine esterase</fullName>
        <ecNumber evidence="1">3.1.1.47</ecNumber>
    </recommendedName>
</protein>
<keyword evidence="2" id="KW-0378">Hydrolase</keyword>
<evidence type="ECO:0000256" key="3">
    <source>
        <dbReference type="ARBA" id="ARBA00022963"/>
    </source>
</evidence>
<gene>
    <name evidence="6" type="ORF">F53441_816</name>
</gene>
<evidence type="ECO:0000256" key="5">
    <source>
        <dbReference type="SAM" id="SignalP"/>
    </source>
</evidence>
<dbReference type="PANTHER" id="PTHR10272:SF14">
    <property type="entry name" value="PAF ACETYLHYDROLASE FAMILY PROTEIN"/>
    <property type="match status" value="1"/>
</dbReference>
<evidence type="ECO:0000256" key="1">
    <source>
        <dbReference type="ARBA" id="ARBA00013201"/>
    </source>
</evidence>
<dbReference type="Pfam" id="PF03403">
    <property type="entry name" value="PAF-AH_p_II"/>
    <property type="match status" value="1"/>
</dbReference>
<sequence length="388" mass="42098">MHFVHLLAVFAVTSSGFLIPSVSLGQYSVGLNIETLTDETRWDPYAPADNPQKRRILASAFIPASLPNQPCPRGEVNMSYMPPKASNVFGKQAEAMGLPRGFFDGLEMGLCQLPDSESSTEKPDGQQAKFPVVIFSPGRGVSRLMYNIMAWSLASHGYVVLTLDHAYDATIIEYPDGTSVVGVVGEANQTVLERSVEVRQQDISFVIDQLTNVSTTETLLAQTEVDRIFVFGQSIGGATAVSALFNDDRIYGVINLDGDMLGPVVKEGLDKPLFLIGKPHSREQGSSWNQTWENQHGPGMMMQIDGTTHLSFSDMPLLATLKDIPKDSKAKVEAAIGTIDGKRMAALMTELMVAVLENVFNGAENGLCGLVRGRREVTVLETKGISCP</sequence>
<keyword evidence="3" id="KW-0442">Lipid degradation</keyword>
<reference evidence="6" key="1">
    <citation type="submission" date="2020-01" db="EMBL/GenBank/DDBJ databases">
        <title>Identification and distribution of gene clusters putatively required for synthesis of sphingolipid metabolism inhibitors in phylogenetically diverse species of the filamentous fungus Fusarium.</title>
        <authorList>
            <person name="Kim H.-S."/>
            <person name="Busman M."/>
            <person name="Brown D.W."/>
            <person name="Divon H."/>
            <person name="Uhlig S."/>
            <person name="Proctor R.H."/>
        </authorList>
    </citation>
    <scope>NUCLEOTIDE SEQUENCE</scope>
    <source>
        <strain evidence="6">NRRL 53441</strain>
    </source>
</reference>